<dbReference type="InterPro" id="IPR011009">
    <property type="entry name" value="Kinase-like_dom_sf"/>
</dbReference>
<dbReference type="InterPro" id="IPR045269">
    <property type="entry name" value="Atg1-like"/>
</dbReference>
<evidence type="ECO:0000256" key="4">
    <source>
        <dbReference type="ARBA" id="ARBA00023006"/>
    </source>
</evidence>
<evidence type="ECO:0000256" key="1">
    <source>
        <dbReference type="ARBA" id="ARBA00004623"/>
    </source>
</evidence>
<protein>
    <recommendedName>
        <fullName evidence="5">Autophagy-related protein 1</fullName>
    </recommendedName>
</protein>
<dbReference type="Gene3D" id="1.10.510.10">
    <property type="entry name" value="Transferase(Phosphotransferase) domain 1"/>
    <property type="match status" value="1"/>
</dbReference>
<comment type="subcellular location">
    <subcellularLocation>
        <location evidence="1">Preautophagosomal structure membrane</location>
        <topology evidence="1">Peripheral membrane protein</topology>
    </subcellularLocation>
</comment>
<dbReference type="EMBL" id="JAZHXI010000010">
    <property type="protein sequence ID" value="KAL2066934.1"/>
    <property type="molecule type" value="Genomic_DNA"/>
</dbReference>
<dbReference type="SMART" id="SM00220">
    <property type="entry name" value="S_TKc"/>
    <property type="match status" value="1"/>
</dbReference>
<comment type="caution">
    <text evidence="9">The sequence shown here is derived from an EMBL/GenBank/DDBJ whole genome shotgun (WGS) entry which is preliminary data.</text>
</comment>
<dbReference type="PROSITE" id="PS50011">
    <property type="entry name" value="PROTEIN_KINASE_DOM"/>
    <property type="match status" value="1"/>
</dbReference>
<evidence type="ECO:0000256" key="6">
    <source>
        <dbReference type="PROSITE-ProRule" id="PRU10141"/>
    </source>
</evidence>
<evidence type="ECO:0000256" key="2">
    <source>
        <dbReference type="ARBA" id="ARBA00022741"/>
    </source>
</evidence>
<organism evidence="9 10">
    <name type="scientific">Oculimacula yallundae</name>
    <dbReference type="NCBI Taxonomy" id="86028"/>
    <lineage>
        <taxon>Eukaryota</taxon>
        <taxon>Fungi</taxon>
        <taxon>Dikarya</taxon>
        <taxon>Ascomycota</taxon>
        <taxon>Pezizomycotina</taxon>
        <taxon>Leotiomycetes</taxon>
        <taxon>Helotiales</taxon>
        <taxon>Ploettnerulaceae</taxon>
        <taxon>Oculimacula</taxon>
    </lineage>
</organism>
<feature type="binding site" evidence="6">
    <location>
        <position position="70"/>
    </location>
    <ligand>
        <name>ATP</name>
        <dbReference type="ChEBI" id="CHEBI:30616"/>
    </ligand>
</feature>
<evidence type="ECO:0000256" key="7">
    <source>
        <dbReference type="SAM" id="MobiDB-lite"/>
    </source>
</evidence>
<dbReference type="InterPro" id="IPR017441">
    <property type="entry name" value="Protein_kinase_ATP_BS"/>
</dbReference>
<accession>A0ABR4CCK1</accession>
<dbReference type="CDD" id="cd13993">
    <property type="entry name" value="STKc_Pat1_like"/>
    <property type="match status" value="1"/>
</dbReference>
<proteinExistence type="predicted"/>
<keyword evidence="2 6" id="KW-0547">Nucleotide-binding</keyword>
<feature type="region of interest" description="Disordered" evidence="7">
    <location>
        <begin position="316"/>
        <end position="440"/>
    </location>
</feature>
<dbReference type="InterPro" id="IPR000719">
    <property type="entry name" value="Prot_kinase_dom"/>
</dbReference>
<dbReference type="PROSITE" id="PS00107">
    <property type="entry name" value="PROTEIN_KINASE_ATP"/>
    <property type="match status" value="1"/>
</dbReference>
<evidence type="ECO:0000256" key="3">
    <source>
        <dbReference type="ARBA" id="ARBA00022840"/>
    </source>
</evidence>
<evidence type="ECO:0000259" key="8">
    <source>
        <dbReference type="PROSITE" id="PS50011"/>
    </source>
</evidence>
<dbReference type="Proteomes" id="UP001595075">
    <property type="component" value="Unassembled WGS sequence"/>
</dbReference>
<feature type="domain" description="Protein kinase" evidence="8">
    <location>
        <begin position="41"/>
        <end position="306"/>
    </location>
</feature>
<dbReference type="SUPFAM" id="SSF56112">
    <property type="entry name" value="Protein kinase-like (PK-like)"/>
    <property type="match status" value="1"/>
</dbReference>
<name>A0ABR4CCK1_9HELO</name>
<dbReference type="PANTHER" id="PTHR24348">
    <property type="entry name" value="SERINE/THREONINE-PROTEIN KINASE UNC-51-RELATED"/>
    <property type="match status" value="1"/>
</dbReference>
<keyword evidence="4" id="KW-0072">Autophagy</keyword>
<keyword evidence="3 6" id="KW-0067">ATP-binding</keyword>
<reference evidence="9 10" key="1">
    <citation type="journal article" date="2024" name="Commun. Biol.">
        <title>Comparative genomic analysis of thermophilic fungi reveals convergent evolutionary adaptations and gene losses.</title>
        <authorList>
            <person name="Steindorff A.S."/>
            <person name="Aguilar-Pontes M.V."/>
            <person name="Robinson A.J."/>
            <person name="Andreopoulos B."/>
            <person name="LaButti K."/>
            <person name="Kuo A."/>
            <person name="Mondo S."/>
            <person name="Riley R."/>
            <person name="Otillar R."/>
            <person name="Haridas S."/>
            <person name="Lipzen A."/>
            <person name="Grimwood J."/>
            <person name="Schmutz J."/>
            <person name="Clum A."/>
            <person name="Reid I.D."/>
            <person name="Moisan M.C."/>
            <person name="Butler G."/>
            <person name="Nguyen T.T.M."/>
            <person name="Dewar K."/>
            <person name="Conant G."/>
            <person name="Drula E."/>
            <person name="Henrissat B."/>
            <person name="Hansel C."/>
            <person name="Singer S."/>
            <person name="Hutchinson M.I."/>
            <person name="de Vries R.P."/>
            <person name="Natvig D.O."/>
            <person name="Powell A.J."/>
            <person name="Tsang A."/>
            <person name="Grigoriev I.V."/>
        </authorList>
    </citation>
    <scope>NUCLEOTIDE SEQUENCE [LARGE SCALE GENOMIC DNA]</scope>
    <source>
        <strain evidence="9 10">CBS 494.80</strain>
    </source>
</reference>
<dbReference type="PANTHER" id="PTHR24348:SF68">
    <property type="entry name" value="SERINE_THREONINE-PROTEIN KINASE ATG1C"/>
    <property type="match status" value="1"/>
</dbReference>
<sequence>MHNTAYGLFPTPNCQPKGQQVIRCPPPTPASRIGIYLGNSLQLRGILGTGAYGVVYSAYDDQTQTWYAVKALSKFNPNGEPLDQRQREFQAREIQLHYKASAHPNVVSMYKIVDDPACTYVVLEYCPEGDLFSNITERERYVGDNDLIRRAFLQILDAVEYCHSLGIYHRDLKPENVLVSRSGNQVLLADFGLATMDPKSEDHGCGSTFYMSPECLDQSSRSASYRCAPNDIWSLGVILVNLTCGRNPWKQASTEDSTYKAFSRNREFLKTILPLTDELNEILGMIFERNPEKRITIGELKQRIFRCASFTTPQIQLLPTPPASPRSSPVDEYDSCSTDGSDMSDEGSLTSSCSTVSDADSEPRSDPVVSAPEVVSVPGIVSDPRITSDSGFDSGYDSDNSSKLEDPESRKARKNNHIEANNARYVSPQIQRPAHPSPSVQQAYVLPTQEPQWNLWESTPKPTQWTQQYDNQYYHTYGYQQAYVHPAPAVYYPAMYTPHHSQYMIPCQ</sequence>
<feature type="compositionally biased region" description="Low complexity" evidence="7">
    <location>
        <begin position="388"/>
        <end position="399"/>
    </location>
</feature>
<dbReference type="PROSITE" id="PS00108">
    <property type="entry name" value="PROTEIN_KINASE_ST"/>
    <property type="match status" value="1"/>
</dbReference>
<gene>
    <name evidence="9" type="ORF">VTL71DRAFT_1358</name>
</gene>
<evidence type="ECO:0000313" key="10">
    <source>
        <dbReference type="Proteomes" id="UP001595075"/>
    </source>
</evidence>
<keyword evidence="10" id="KW-1185">Reference proteome</keyword>
<feature type="compositionally biased region" description="Polar residues" evidence="7">
    <location>
        <begin position="335"/>
        <end position="358"/>
    </location>
</feature>
<evidence type="ECO:0000256" key="5">
    <source>
        <dbReference type="ARBA" id="ARBA00030237"/>
    </source>
</evidence>
<feature type="compositionally biased region" description="Low complexity" evidence="7">
    <location>
        <begin position="366"/>
        <end position="378"/>
    </location>
</feature>
<evidence type="ECO:0000313" key="9">
    <source>
        <dbReference type="EMBL" id="KAL2066934.1"/>
    </source>
</evidence>
<dbReference type="InterPro" id="IPR008271">
    <property type="entry name" value="Ser/Thr_kinase_AS"/>
</dbReference>
<dbReference type="Pfam" id="PF00069">
    <property type="entry name" value="Pkinase"/>
    <property type="match status" value="1"/>
</dbReference>
<feature type="compositionally biased region" description="Basic and acidic residues" evidence="7">
    <location>
        <begin position="400"/>
        <end position="410"/>
    </location>
</feature>